<evidence type="ECO:0000313" key="4">
    <source>
        <dbReference type="Proteomes" id="UP000257706"/>
    </source>
</evidence>
<dbReference type="EMBL" id="LPZR01000098">
    <property type="protein sequence ID" value="KYO54044.1"/>
    <property type="molecule type" value="Genomic_DNA"/>
</dbReference>
<dbReference type="Proteomes" id="UP000257706">
    <property type="component" value="Unassembled WGS sequence"/>
</dbReference>
<evidence type="ECO:0000313" key="2">
    <source>
        <dbReference type="EMBL" id="KYO54044.1"/>
    </source>
</evidence>
<dbReference type="AlphaFoldDB" id="A0A162LA03"/>
<dbReference type="InterPro" id="IPR036567">
    <property type="entry name" value="RHF-like"/>
</dbReference>
<reference evidence="2 3" key="1">
    <citation type="submission" date="2015-12" db="EMBL/GenBank/DDBJ databases">
        <title>Genome sequence of Tistrella mobilis MCCC 1A02139.</title>
        <authorList>
            <person name="Lu L."/>
            <person name="Lai Q."/>
            <person name="Shao Z."/>
            <person name="Qian P."/>
        </authorList>
    </citation>
    <scope>NUCLEOTIDE SEQUENCE [LARGE SCALE GENOMIC DNA]</scope>
    <source>
        <strain evidence="2 3">MCCC 1A02139</strain>
    </source>
</reference>
<dbReference type="Gene3D" id="3.30.160.100">
    <property type="entry name" value="Ribosome hibernation promotion factor-like"/>
    <property type="match status" value="1"/>
</dbReference>
<name>A0A162LA03_9PROT</name>
<protein>
    <submittedName>
        <fullName evidence="2">Uncharacterized protein</fullName>
    </submittedName>
</protein>
<comment type="caution">
    <text evidence="2">The sequence shown here is derived from an EMBL/GenBank/DDBJ whole genome shotgun (WGS) entry which is preliminary data.</text>
</comment>
<dbReference type="Pfam" id="PF02482">
    <property type="entry name" value="Ribosomal_S30AE"/>
    <property type="match status" value="1"/>
</dbReference>
<dbReference type="RefSeq" id="WP_062763323.1">
    <property type="nucleotide sequence ID" value="NZ_CP121027.1"/>
</dbReference>
<evidence type="ECO:0000313" key="3">
    <source>
        <dbReference type="Proteomes" id="UP000075787"/>
    </source>
</evidence>
<gene>
    <name evidence="2" type="ORF">AUP44_25855</name>
    <name evidence="1" type="ORF">DCK97_00790</name>
</gene>
<dbReference type="EMBL" id="DMAI01000010">
    <property type="protein sequence ID" value="HAE45932.1"/>
    <property type="molecule type" value="Genomic_DNA"/>
</dbReference>
<accession>A0A162LA03</accession>
<dbReference type="GeneID" id="97242369"/>
<proteinExistence type="predicted"/>
<dbReference type="InterPro" id="IPR003489">
    <property type="entry name" value="RHF/RaiA"/>
</dbReference>
<reference evidence="1 4" key="2">
    <citation type="journal article" date="2018" name="Nat. Biotechnol.">
        <title>A standardized bacterial taxonomy based on genome phylogeny substantially revises the tree of life.</title>
        <authorList>
            <person name="Parks D.H."/>
            <person name="Chuvochina M."/>
            <person name="Waite D.W."/>
            <person name="Rinke C."/>
            <person name="Skarshewski A."/>
            <person name="Chaumeil P.A."/>
            <person name="Hugenholtz P."/>
        </authorList>
    </citation>
    <scope>NUCLEOTIDE SEQUENCE [LARGE SCALE GENOMIC DNA]</scope>
    <source>
        <strain evidence="1">UBA8739</strain>
    </source>
</reference>
<dbReference type="OrthoDB" id="9782252at2"/>
<organism evidence="2 3">
    <name type="scientific">Tistrella mobilis</name>
    <dbReference type="NCBI Taxonomy" id="171437"/>
    <lineage>
        <taxon>Bacteria</taxon>
        <taxon>Pseudomonadati</taxon>
        <taxon>Pseudomonadota</taxon>
        <taxon>Alphaproteobacteria</taxon>
        <taxon>Geminicoccales</taxon>
        <taxon>Geminicoccaceae</taxon>
        <taxon>Tistrella</taxon>
    </lineage>
</organism>
<evidence type="ECO:0000313" key="1">
    <source>
        <dbReference type="EMBL" id="HAE45932.1"/>
    </source>
</evidence>
<dbReference type="Proteomes" id="UP000075787">
    <property type="component" value="Unassembled WGS sequence"/>
</dbReference>
<dbReference type="SUPFAM" id="SSF69754">
    <property type="entry name" value="Ribosome binding protein Y (YfiA homologue)"/>
    <property type="match status" value="1"/>
</dbReference>
<sequence>MTKGSPTITFRNLDRSPAIETAIHDRAELLYRMGGRIEQLQIVIEAANRTPDDRVQGLTVRVEMAVPGPDIVVTRIRPRVSGPDDVVQVVRDAMDTARRQLAARLSQRRGGRERRIA</sequence>